<dbReference type="EMBL" id="CP016379">
    <property type="protein sequence ID" value="AZR72845.1"/>
    <property type="molecule type" value="Genomic_DNA"/>
</dbReference>
<dbReference type="SUPFAM" id="SSF48208">
    <property type="entry name" value="Six-hairpin glycosidases"/>
    <property type="match status" value="1"/>
</dbReference>
<feature type="domain" description="Glycoside hydrolase family 65 C-terminal" evidence="7">
    <location>
        <begin position="703"/>
        <end position="764"/>
    </location>
</feature>
<keyword evidence="2" id="KW-0328">Glycosyltransferase</keyword>
<dbReference type="Gene3D" id="2.70.98.40">
    <property type="entry name" value="Glycoside hydrolase, family 65, N-terminal domain"/>
    <property type="match status" value="1"/>
</dbReference>
<feature type="domain" description="Glycoside hydrolase family 65 N-terminal" evidence="8">
    <location>
        <begin position="21"/>
        <end position="274"/>
    </location>
</feature>
<evidence type="ECO:0000259" key="8">
    <source>
        <dbReference type="Pfam" id="PF03636"/>
    </source>
</evidence>
<dbReference type="AlphaFoldDB" id="A0A3Q9HPM1"/>
<dbReference type="Proteomes" id="UP000267250">
    <property type="component" value="Chromosome"/>
</dbReference>
<dbReference type="GO" id="GO:0030246">
    <property type="term" value="F:carbohydrate binding"/>
    <property type="evidence" value="ECO:0007669"/>
    <property type="project" value="InterPro"/>
</dbReference>
<dbReference type="InterPro" id="IPR017045">
    <property type="entry name" value="Malt_Pase/Glycosyl_Hdrlase"/>
</dbReference>
<feature type="active site" description="Proton donor" evidence="4">
    <location>
        <position position="494"/>
    </location>
</feature>
<evidence type="ECO:0000256" key="1">
    <source>
        <dbReference type="ARBA" id="ARBA00006768"/>
    </source>
</evidence>
<dbReference type="FunFam" id="2.60.420.10:FF:000001">
    <property type="entry name" value="Family 65 glycosyl hydrolase"/>
    <property type="match status" value="1"/>
</dbReference>
<protein>
    <submittedName>
        <fullName evidence="9">Glycoside hydrolase</fullName>
    </submittedName>
</protein>
<comment type="similarity">
    <text evidence="1">Belongs to the glycosyl hydrolase 65 family.</text>
</comment>
<evidence type="ECO:0000256" key="2">
    <source>
        <dbReference type="ARBA" id="ARBA00022676"/>
    </source>
</evidence>
<organism evidence="9 10">
    <name type="scientific">Anoxybacter fermentans</name>
    <dbReference type="NCBI Taxonomy" id="1323375"/>
    <lineage>
        <taxon>Bacteria</taxon>
        <taxon>Bacillati</taxon>
        <taxon>Bacillota</taxon>
        <taxon>Clostridia</taxon>
        <taxon>Halanaerobiales</taxon>
        <taxon>Anoxybacter</taxon>
    </lineage>
</organism>
<dbReference type="InterPro" id="IPR005196">
    <property type="entry name" value="Glyco_hydro_65_N"/>
</dbReference>
<feature type="domain" description="Glycoside hydrolase family 65 central catalytic" evidence="6">
    <location>
        <begin position="331"/>
        <end position="694"/>
    </location>
</feature>
<evidence type="ECO:0000256" key="3">
    <source>
        <dbReference type="ARBA" id="ARBA00022679"/>
    </source>
</evidence>
<dbReference type="Pfam" id="PF03632">
    <property type="entry name" value="Glyco_hydro_65m"/>
    <property type="match status" value="1"/>
</dbReference>
<keyword evidence="3" id="KW-0808">Transferase</keyword>
<keyword evidence="10" id="KW-1185">Reference proteome</keyword>
<dbReference type="InterPro" id="IPR011013">
    <property type="entry name" value="Gal_mutarotase_sf_dom"/>
</dbReference>
<evidence type="ECO:0000313" key="10">
    <source>
        <dbReference type="Proteomes" id="UP000267250"/>
    </source>
</evidence>
<dbReference type="PANTHER" id="PTHR11051:SF8">
    <property type="entry name" value="PROTEIN-GLUCOSYLGALACTOSYLHYDROXYLYSINE GLUCOSIDASE"/>
    <property type="match status" value="1"/>
</dbReference>
<proteinExistence type="inferred from homology"/>
<evidence type="ECO:0000259" key="6">
    <source>
        <dbReference type="Pfam" id="PF03632"/>
    </source>
</evidence>
<dbReference type="Gene3D" id="2.60.420.10">
    <property type="entry name" value="Maltose phosphorylase, domain 3"/>
    <property type="match status" value="1"/>
</dbReference>
<dbReference type="Pfam" id="PF03636">
    <property type="entry name" value="Glyco_hydro_65N"/>
    <property type="match status" value="1"/>
</dbReference>
<dbReference type="GO" id="GO:0004553">
    <property type="term" value="F:hydrolase activity, hydrolyzing O-glycosyl compounds"/>
    <property type="evidence" value="ECO:0007669"/>
    <property type="project" value="TreeGrafter"/>
</dbReference>
<dbReference type="InterPro" id="IPR012341">
    <property type="entry name" value="6hp_glycosidase-like_sf"/>
</dbReference>
<dbReference type="SUPFAM" id="SSF74650">
    <property type="entry name" value="Galactose mutarotase-like"/>
    <property type="match status" value="1"/>
</dbReference>
<dbReference type="KEGG" id="aft:BBF96_05235"/>
<dbReference type="OrthoDB" id="9758855at2"/>
<dbReference type="GO" id="GO:0005993">
    <property type="term" value="P:trehalose catabolic process"/>
    <property type="evidence" value="ECO:0007669"/>
    <property type="project" value="UniProtKB-ARBA"/>
</dbReference>
<gene>
    <name evidence="9" type="ORF">BBF96_05235</name>
</gene>
<dbReference type="GO" id="GO:0047656">
    <property type="term" value="F:alpha,alpha-trehalose phosphorylase activity"/>
    <property type="evidence" value="ECO:0007669"/>
    <property type="project" value="UniProtKB-ARBA"/>
</dbReference>
<feature type="binding site" evidence="5">
    <location>
        <begin position="606"/>
        <end position="607"/>
    </location>
    <ligand>
        <name>substrate</name>
    </ligand>
</feature>
<dbReference type="Gene3D" id="1.50.10.10">
    <property type="match status" value="1"/>
</dbReference>
<dbReference type="InterPro" id="IPR005194">
    <property type="entry name" value="Glyco_hydro_65_C"/>
</dbReference>
<keyword evidence="9" id="KW-0378">Hydrolase</keyword>
<evidence type="ECO:0000259" key="7">
    <source>
        <dbReference type="Pfam" id="PF03633"/>
    </source>
</evidence>
<dbReference type="InterPro" id="IPR037018">
    <property type="entry name" value="GH65_N"/>
</dbReference>
<dbReference type="PIRSF" id="PIRSF036289">
    <property type="entry name" value="Glycosyl_hydrolase_malt_phosph"/>
    <property type="match status" value="1"/>
</dbReference>
<name>A0A3Q9HPM1_9FIRM</name>
<dbReference type="InterPro" id="IPR008928">
    <property type="entry name" value="6-hairpin_glycosidase_sf"/>
</dbReference>
<accession>A0A3Q9HPM1</accession>
<dbReference type="InterPro" id="IPR005195">
    <property type="entry name" value="Glyco_hydro_65_M"/>
</dbReference>
<evidence type="ECO:0000313" key="9">
    <source>
        <dbReference type="EMBL" id="AZR72845.1"/>
    </source>
</evidence>
<dbReference type="RefSeq" id="WP_127016180.1">
    <property type="nucleotide sequence ID" value="NZ_CP016379.1"/>
</dbReference>
<sequence length="776" mass="90519">MRKYHQNKESIYPYHEWKIVEDEFRPEYNHRNETIFALGNGYIGLRGTFEEGYSGDPKTTTPGTYINGVYESEPIYYGEFIPKMPEVGQTMVNLADWKIIRLKVEDEWFDMLKGQLEEYQRVLDLKRGVLQRTLVWTSPKGRKIAVDIQRCISLTDQHRAVIKFSVTPLNFSGQLIFSSEVNGDVQNYHHLREKALKVVKTEVNEDQGLLIQETNNTKIAIAFAIDHCFKSSAKDFSFECENITRENEIAIKYIWYGKEGQSYQLEKYISFYTDLDVSREELETVVKREVSEAKKEGFEILLNKQYQFLKDYWNEVDVKIEGDLALQQGVRFNAFHLLQSCGRDGRTSIGAKGLTGEHYEGHYFWDTEIYVNPFFLYSQPEFVKKLLLYRYNILDKARAKAKLMGHRGALYAWRTINGHEASALFEGSTTQYHINAAIVYAIHKYVEATDDIDFLLNYGAEIIFETSRCWADRGGFIPLKGNKFCINEVCGPDEYKPGVNNNCYTNYMARFNLQLGVKVARMMEEEYPDKFKALAEKIGLKSEEIEYWQRCADEMYLPFNEDLGIHPQDDSFLYKEELDVDSLSEEDIPLVRNWHPLNIWRYQICKQADVVLLMFLLGDLFDLKTKKANYDYYEPRTTHDSSLSACIYSIIASEIGYRKDAYDYFMQTARLDLDDYNNNTHEGIHAACMAGSWMCVINGFAGMRVYDGKLYFNPYLPEGWTGYQFSIRFRGRKLNVYVKKDQVNYTLVEGNDLEFYHCKKKVKLKTGEIKQMKVKG</sequence>
<evidence type="ECO:0000256" key="4">
    <source>
        <dbReference type="PIRSR" id="PIRSR036289-50"/>
    </source>
</evidence>
<dbReference type="Pfam" id="PF03633">
    <property type="entry name" value="Glyco_hydro_65C"/>
    <property type="match status" value="1"/>
</dbReference>
<feature type="binding site" evidence="5">
    <location>
        <begin position="365"/>
        <end position="366"/>
    </location>
    <ligand>
        <name>substrate</name>
    </ligand>
</feature>
<evidence type="ECO:0000256" key="5">
    <source>
        <dbReference type="PIRSR" id="PIRSR036289-51"/>
    </source>
</evidence>
<reference evidence="9 10" key="1">
    <citation type="submission" date="2016-07" db="EMBL/GenBank/DDBJ databases">
        <title>Genome and transcriptome analysis of iron-reducing fermentative bacteria Anoxybacter fermentans.</title>
        <authorList>
            <person name="Zeng X."/>
            <person name="Shao Z."/>
        </authorList>
    </citation>
    <scope>NUCLEOTIDE SEQUENCE [LARGE SCALE GENOMIC DNA]</scope>
    <source>
        <strain evidence="9 10">DY22613</strain>
    </source>
</reference>
<dbReference type="PANTHER" id="PTHR11051">
    <property type="entry name" value="GLYCOSYL HYDROLASE-RELATED"/>
    <property type="match status" value="1"/>
</dbReference>